<proteinExistence type="predicted"/>
<evidence type="ECO:0008006" key="4">
    <source>
        <dbReference type="Google" id="ProtNLM"/>
    </source>
</evidence>
<dbReference type="EMBL" id="JAGTJR010000001">
    <property type="protein sequence ID" value="KAH7065368.1"/>
    <property type="molecule type" value="Genomic_DNA"/>
</dbReference>
<feature type="signal peptide" evidence="1">
    <location>
        <begin position="1"/>
        <end position="32"/>
    </location>
</feature>
<organism evidence="2 3">
    <name type="scientific">Macrophomina phaseolina</name>
    <dbReference type="NCBI Taxonomy" id="35725"/>
    <lineage>
        <taxon>Eukaryota</taxon>
        <taxon>Fungi</taxon>
        <taxon>Dikarya</taxon>
        <taxon>Ascomycota</taxon>
        <taxon>Pezizomycotina</taxon>
        <taxon>Dothideomycetes</taxon>
        <taxon>Dothideomycetes incertae sedis</taxon>
        <taxon>Botryosphaeriales</taxon>
        <taxon>Botryosphaeriaceae</taxon>
        <taxon>Macrophomina</taxon>
    </lineage>
</organism>
<keyword evidence="3" id="KW-1185">Reference proteome</keyword>
<evidence type="ECO:0000256" key="1">
    <source>
        <dbReference type="SAM" id="SignalP"/>
    </source>
</evidence>
<evidence type="ECO:0000313" key="3">
    <source>
        <dbReference type="Proteomes" id="UP000774617"/>
    </source>
</evidence>
<name>A0ABQ8GW94_9PEZI</name>
<evidence type="ECO:0000313" key="2">
    <source>
        <dbReference type="EMBL" id="KAH7065368.1"/>
    </source>
</evidence>
<reference evidence="2 3" key="1">
    <citation type="journal article" date="2021" name="Nat. Commun.">
        <title>Genetic determinants of endophytism in the Arabidopsis root mycobiome.</title>
        <authorList>
            <person name="Mesny F."/>
            <person name="Miyauchi S."/>
            <person name="Thiergart T."/>
            <person name="Pickel B."/>
            <person name="Atanasova L."/>
            <person name="Karlsson M."/>
            <person name="Huettel B."/>
            <person name="Barry K.W."/>
            <person name="Haridas S."/>
            <person name="Chen C."/>
            <person name="Bauer D."/>
            <person name="Andreopoulos W."/>
            <person name="Pangilinan J."/>
            <person name="LaButti K."/>
            <person name="Riley R."/>
            <person name="Lipzen A."/>
            <person name="Clum A."/>
            <person name="Drula E."/>
            <person name="Henrissat B."/>
            <person name="Kohler A."/>
            <person name="Grigoriev I.V."/>
            <person name="Martin F.M."/>
            <person name="Hacquard S."/>
        </authorList>
    </citation>
    <scope>NUCLEOTIDE SEQUENCE [LARGE SCALE GENOMIC DNA]</scope>
    <source>
        <strain evidence="2 3">MPI-SDFR-AT-0080</strain>
    </source>
</reference>
<protein>
    <recommendedName>
        <fullName evidence="4">Secreted protein</fullName>
    </recommendedName>
</protein>
<accession>A0ABQ8GW94</accession>
<feature type="chain" id="PRO_5046615167" description="Secreted protein" evidence="1">
    <location>
        <begin position="33"/>
        <end position="202"/>
    </location>
</feature>
<comment type="caution">
    <text evidence="2">The sequence shown here is derived from an EMBL/GenBank/DDBJ whole genome shotgun (WGS) entry which is preliminary data.</text>
</comment>
<keyword evidence="1" id="KW-0732">Signal</keyword>
<dbReference type="Proteomes" id="UP000774617">
    <property type="component" value="Unassembled WGS sequence"/>
</dbReference>
<sequence>MKPSGREISCFILLYLSLSLCLCHLNFPGCRSVESPIVLLSQCCQCRSMYARLLAPCAPCRAAAARLTIEVMLEQTIAFFFFFFGRSSSRSPAHGAGGRSIWQSPTSMGRLFLLAMRTMNVRWNTKHREQQAQQRRRKLIQKKILRKIQDVLGLRLSPLLPPLRETNRSTKLNYDDHYKLLNTKLACFRCRCYAVVSTTGER</sequence>
<gene>
    <name evidence="2" type="ORF">B0J12DRAFT_33469</name>
</gene>